<protein>
    <recommendedName>
        <fullName evidence="7">Laminin G domain-containing protein</fullName>
    </recommendedName>
</protein>
<evidence type="ECO:0000313" key="6">
    <source>
        <dbReference type="Proteomes" id="UP001163046"/>
    </source>
</evidence>
<evidence type="ECO:0000259" key="4">
    <source>
        <dbReference type="PROSITE" id="PS50026"/>
    </source>
</evidence>
<dbReference type="SMART" id="SM00181">
    <property type="entry name" value="EGF"/>
    <property type="match status" value="1"/>
</dbReference>
<evidence type="ECO:0000313" key="5">
    <source>
        <dbReference type="EMBL" id="KAJ7393310.1"/>
    </source>
</evidence>
<name>A0A9X0A552_9CNID</name>
<dbReference type="EMBL" id="MU825398">
    <property type="protein sequence ID" value="KAJ7393310.1"/>
    <property type="molecule type" value="Genomic_DNA"/>
</dbReference>
<dbReference type="InterPro" id="IPR013320">
    <property type="entry name" value="ConA-like_dom_sf"/>
</dbReference>
<evidence type="ECO:0008006" key="7">
    <source>
        <dbReference type="Google" id="ProtNLM"/>
    </source>
</evidence>
<organism evidence="5 6">
    <name type="scientific">Desmophyllum pertusum</name>
    <dbReference type="NCBI Taxonomy" id="174260"/>
    <lineage>
        <taxon>Eukaryota</taxon>
        <taxon>Metazoa</taxon>
        <taxon>Cnidaria</taxon>
        <taxon>Anthozoa</taxon>
        <taxon>Hexacorallia</taxon>
        <taxon>Scleractinia</taxon>
        <taxon>Caryophylliina</taxon>
        <taxon>Caryophylliidae</taxon>
        <taxon>Desmophyllum</taxon>
    </lineage>
</organism>
<dbReference type="PROSITE" id="PS50025">
    <property type="entry name" value="LAM_G_DOMAIN"/>
    <property type="match status" value="2"/>
</dbReference>
<comment type="caution">
    <text evidence="5">The sequence shown here is derived from an EMBL/GenBank/DDBJ whole genome shotgun (WGS) entry which is preliminary data.</text>
</comment>
<dbReference type="Pfam" id="PF00054">
    <property type="entry name" value="Laminin_G_1"/>
    <property type="match status" value="1"/>
</dbReference>
<evidence type="ECO:0000256" key="1">
    <source>
        <dbReference type="ARBA" id="ARBA00023157"/>
    </source>
</evidence>
<keyword evidence="2" id="KW-0245">EGF-like domain</keyword>
<dbReference type="GO" id="GO:0016020">
    <property type="term" value="C:membrane"/>
    <property type="evidence" value="ECO:0007669"/>
    <property type="project" value="UniProtKB-SubCell"/>
</dbReference>
<feature type="disulfide bond" evidence="2">
    <location>
        <begin position="124"/>
        <end position="133"/>
    </location>
</feature>
<dbReference type="Gene3D" id="2.10.25.10">
    <property type="entry name" value="Laminin"/>
    <property type="match status" value="1"/>
</dbReference>
<keyword evidence="1 2" id="KW-1015">Disulfide bond</keyword>
<sequence>MNQWNQLRAHRDGINGYIEMNGVRVSGASPTGLSHLNLDTDMYLGGVESVSQRYANILSTRAGFYGSITNLTINDVIYDLMYPGQAIAQFNAVMNSSFDLCMMTPCEHGGKCFVIDDKIQCRECPNGFLGDRCELRANVPYFQGGSISSIQSGSYMALQLELLIIRKSEFAAIFDIRPEQLSGLIMYSGSSPDFISLAMIGGKLEFRFNLGQGVTIISTDFNLELDQWHHIEVIRERLQGTLIVNNTFSFHGVAPGQWTNLDLKQAKVYLGGGLTHDANIIFQRTGVRVGFKGCIREVVAERADLRERPLDLTFAEKAGPTRVFHNVKKCGCKHLECQKWRKLHVEAERFPL</sequence>
<comment type="caution">
    <text evidence="2">Lacks conserved residue(s) required for the propagation of feature annotation.</text>
</comment>
<dbReference type="SMART" id="SM00282">
    <property type="entry name" value="LamG"/>
    <property type="match status" value="1"/>
</dbReference>
<dbReference type="OrthoDB" id="5988997at2759"/>
<dbReference type="Gene3D" id="2.60.120.200">
    <property type="match status" value="2"/>
</dbReference>
<dbReference type="Pfam" id="PF02210">
    <property type="entry name" value="Laminin_G_2"/>
    <property type="match status" value="1"/>
</dbReference>
<dbReference type="InterPro" id="IPR050372">
    <property type="entry name" value="Neurexin-related_CASP"/>
</dbReference>
<feature type="domain" description="Laminin G" evidence="3">
    <location>
        <begin position="1"/>
        <end position="101"/>
    </location>
</feature>
<keyword evidence="6" id="KW-1185">Reference proteome</keyword>
<dbReference type="InterPro" id="IPR001791">
    <property type="entry name" value="Laminin_G"/>
</dbReference>
<evidence type="ECO:0000256" key="2">
    <source>
        <dbReference type="PROSITE-ProRule" id="PRU00076"/>
    </source>
</evidence>
<gene>
    <name evidence="5" type="ORF">OS493_006280</name>
</gene>
<dbReference type="InterPro" id="IPR000742">
    <property type="entry name" value="EGF"/>
</dbReference>
<reference evidence="5" key="1">
    <citation type="submission" date="2023-01" db="EMBL/GenBank/DDBJ databases">
        <title>Genome assembly of the deep-sea coral Lophelia pertusa.</title>
        <authorList>
            <person name="Herrera S."/>
            <person name="Cordes E."/>
        </authorList>
    </citation>
    <scope>NUCLEOTIDE SEQUENCE</scope>
    <source>
        <strain evidence="5">USNM1676648</strain>
        <tissue evidence="5">Polyp</tissue>
    </source>
</reference>
<dbReference type="Proteomes" id="UP001163046">
    <property type="component" value="Unassembled WGS sequence"/>
</dbReference>
<proteinExistence type="predicted"/>
<dbReference type="PROSITE" id="PS50026">
    <property type="entry name" value="EGF_3"/>
    <property type="match status" value="1"/>
</dbReference>
<dbReference type="PANTHER" id="PTHR15036:SF85">
    <property type="entry name" value="SP2353, ISOFORM A"/>
    <property type="match status" value="1"/>
</dbReference>
<evidence type="ECO:0000259" key="3">
    <source>
        <dbReference type="PROSITE" id="PS50025"/>
    </source>
</evidence>
<dbReference type="SUPFAM" id="SSF49899">
    <property type="entry name" value="Concanavalin A-like lectins/glucanases"/>
    <property type="match status" value="2"/>
</dbReference>
<dbReference type="AlphaFoldDB" id="A0A9X0A552"/>
<dbReference type="PANTHER" id="PTHR15036">
    <property type="entry name" value="PIKACHURIN-LIKE PROTEIN"/>
    <property type="match status" value="1"/>
</dbReference>
<dbReference type="CDD" id="cd00054">
    <property type="entry name" value="EGF_CA"/>
    <property type="match status" value="1"/>
</dbReference>
<feature type="domain" description="EGF-like" evidence="4">
    <location>
        <begin position="97"/>
        <end position="134"/>
    </location>
</feature>
<feature type="domain" description="Laminin G" evidence="3">
    <location>
        <begin position="147"/>
        <end position="330"/>
    </location>
</feature>
<dbReference type="CDD" id="cd00110">
    <property type="entry name" value="LamG"/>
    <property type="match status" value="1"/>
</dbReference>
<accession>A0A9X0A552</accession>